<organism evidence="1 2">
    <name type="scientific">Choristoneura fumiferana</name>
    <name type="common">Spruce budworm moth</name>
    <name type="synonym">Archips fumiferana</name>
    <dbReference type="NCBI Taxonomy" id="7141"/>
    <lineage>
        <taxon>Eukaryota</taxon>
        <taxon>Metazoa</taxon>
        <taxon>Ecdysozoa</taxon>
        <taxon>Arthropoda</taxon>
        <taxon>Hexapoda</taxon>
        <taxon>Insecta</taxon>
        <taxon>Pterygota</taxon>
        <taxon>Neoptera</taxon>
        <taxon>Endopterygota</taxon>
        <taxon>Lepidoptera</taxon>
        <taxon>Glossata</taxon>
        <taxon>Ditrysia</taxon>
        <taxon>Tortricoidea</taxon>
        <taxon>Tortricidae</taxon>
        <taxon>Tortricinae</taxon>
        <taxon>Choristoneura</taxon>
    </lineage>
</organism>
<sequence length="911" mass="104410">MMLIPKTDKWVLVRWHGGLRSVERAKYLLKFLPPGEELKISTVIKIDGGMDGKTEKATVLISGNERHQLELLSEPGERDPCSDEESPEPKQDKNDKNHEDVQKDEDVEKDEAVEKVGNVEKDKYVESDEDVEIDEPEDFEESYSDWTPASSDLDNSSEESDGIISDKDTSKKNKSSSKSSKNLQCAKKKSERLSPQYQRRKKIIKETVEKLTRLYMKTDHEMVRFEKKRREAEAKMKNVNKRDDSSKQNKNDGEKSVQEMVRIEKISKESIENKNNIKKQGDPSTENKNGDDKSIDELILYMNTMFAGLFKVIDNEYPNIDCPTEYKKVKVNVLETGDIVIADKKFYKKTKLLNKQNSEYFEKTLTPYETDDTSDNKNKCEFFEKTLTPDESDNEPLSTISKNNNKVSIKNKKTTESCKGKKTPKACKDKSTIEHCKDKKTPETWMDKKITEPCKTPQPCKDKKLTGRCKNKKTPELCKNNKTTESCKDKKIKEPSKNKKILEPCINKETIEPYRNKKTPEPCKYMSKLQSLDNNRISTPVENEKLVEAYADDDYNNCDYYSDRSDDPVLISNKYETVDTAHDQPEPEWIPIGSGTTLIHKDKYAQVTWKSYTKATRSLLLAAFTRKTLATHSLTGKKSPAFLHKRAKMCLDPKIVSDIVIEVADRFHIRDNLVRNIITTKCADESKMRKIKKAKKALKQAQLAEAEAKDIESNDQEKVPTLEETSETSKKKSGKSTSAKRVYTKKTGKKNTKKTGKSPRKEIQENLTPPEKDANKSVSSEKQKDISAVNNNTKNIVSRNEETVLTSEDEGNMVIDEEYVSPLDYNALKSIENKDHEYILQPKNTRMSIDNIEEHKSSPDNMAKKNENQENIPILEELNSKIENKNQENIPPPVKKGIKGFKTYKNKSKVK</sequence>
<reference evidence="1 2" key="1">
    <citation type="journal article" date="2022" name="Genome Biol. Evol.">
        <title>The Spruce Budworm Genome: Reconstructing the Evolutionary History of Antifreeze Proteins.</title>
        <authorList>
            <person name="Beliveau C."/>
            <person name="Gagne P."/>
            <person name="Picq S."/>
            <person name="Vernygora O."/>
            <person name="Keeling C.I."/>
            <person name="Pinkney K."/>
            <person name="Doucet D."/>
            <person name="Wen F."/>
            <person name="Johnston J.S."/>
            <person name="Maaroufi H."/>
            <person name="Boyle B."/>
            <person name="Laroche J."/>
            <person name="Dewar K."/>
            <person name="Juretic N."/>
            <person name="Blackburn G."/>
            <person name="Nisole A."/>
            <person name="Brunet B."/>
            <person name="Brandao M."/>
            <person name="Lumley L."/>
            <person name="Duan J."/>
            <person name="Quan G."/>
            <person name="Lucarotti C.J."/>
            <person name="Roe A.D."/>
            <person name="Sperling F.A.H."/>
            <person name="Levesque R.C."/>
            <person name="Cusson M."/>
        </authorList>
    </citation>
    <scope>NUCLEOTIDE SEQUENCE [LARGE SCALE GENOMIC DNA]</scope>
    <source>
        <strain evidence="1">Glfc:IPQL:Cfum</strain>
    </source>
</reference>
<proteinExistence type="predicted"/>
<dbReference type="EMBL" id="CM046123">
    <property type="protein sequence ID" value="KAI8439589.1"/>
    <property type="molecule type" value="Genomic_DNA"/>
</dbReference>
<evidence type="ECO:0000313" key="2">
    <source>
        <dbReference type="Proteomes" id="UP001064048"/>
    </source>
</evidence>
<protein>
    <submittedName>
        <fullName evidence="1">Uncharacterized protein</fullName>
    </submittedName>
</protein>
<name>A0ACC0KT58_CHOFU</name>
<evidence type="ECO:0000313" key="1">
    <source>
        <dbReference type="EMBL" id="KAI8439589.1"/>
    </source>
</evidence>
<comment type="caution">
    <text evidence="1">The sequence shown here is derived from an EMBL/GenBank/DDBJ whole genome shotgun (WGS) entry which is preliminary data.</text>
</comment>
<keyword evidence="2" id="KW-1185">Reference proteome</keyword>
<dbReference type="Proteomes" id="UP001064048">
    <property type="component" value="Chromosome 23"/>
</dbReference>
<gene>
    <name evidence="1" type="ORF">MSG28_013316</name>
</gene>
<accession>A0ACC0KT58</accession>